<evidence type="ECO:0000313" key="4">
    <source>
        <dbReference type="EMBL" id="TDW16028.1"/>
    </source>
</evidence>
<protein>
    <submittedName>
        <fullName evidence="4">PASTA domain-containing protein</fullName>
    </submittedName>
</protein>
<dbReference type="InterPro" id="IPR005543">
    <property type="entry name" value="PASTA_dom"/>
</dbReference>
<sequence length="299" mass="32016">MAPLSRSGTLRHIRIGTDRPLTRPREPRSDTPDDFGEKALPEYAVCAQTWGVELPRTRTPRRRDVLASVAAVTTVMAVIGVINVLSSNGSGTGITTPEPTPEPIAMRMVGFGHAVIAVPKAWGTNASRCGIPRRDTVLIDDPAAESYCDLPRPPDVDSVELGTSPPSGYEVDETFTVNGVPAERRRTACGTDDVCWGAVGLPSLHVWFRASSSTSAGEVDQILARISILPDRVGVPSVRLLDESRSGTAYAKHLQELGLKTEFRTRTSVVYKPGRVVSVSPPSGTLLSPGETVVLTVIK</sequence>
<evidence type="ECO:0000313" key="5">
    <source>
        <dbReference type="Proteomes" id="UP000295447"/>
    </source>
</evidence>
<comment type="caution">
    <text evidence="4">The sequence shown here is derived from an EMBL/GenBank/DDBJ whole genome shotgun (WGS) entry which is preliminary data.</text>
</comment>
<keyword evidence="2" id="KW-0812">Transmembrane</keyword>
<organism evidence="4 5">
    <name type="scientific">Kribbella kalugense</name>
    <dbReference type="NCBI Taxonomy" id="2512221"/>
    <lineage>
        <taxon>Bacteria</taxon>
        <taxon>Bacillati</taxon>
        <taxon>Actinomycetota</taxon>
        <taxon>Actinomycetes</taxon>
        <taxon>Propionibacteriales</taxon>
        <taxon>Kribbellaceae</taxon>
        <taxon>Kribbella</taxon>
    </lineage>
</organism>
<dbReference type="Proteomes" id="UP000295447">
    <property type="component" value="Unassembled WGS sequence"/>
</dbReference>
<evidence type="ECO:0000256" key="1">
    <source>
        <dbReference type="SAM" id="MobiDB-lite"/>
    </source>
</evidence>
<accession>A0A4R7ZI56</accession>
<keyword evidence="5" id="KW-1185">Reference proteome</keyword>
<evidence type="ECO:0000259" key="3">
    <source>
        <dbReference type="PROSITE" id="PS51178"/>
    </source>
</evidence>
<dbReference type="EMBL" id="SODF01000003">
    <property type="protein sequence ID" value="TDW16028.1"/>
    <property type="molecule type" value="Genomic_DNA"/>
</dbReference>
<name>A0A4R7ZI56_9ACTN</name>
<keyword evidence="2" id="KW-1133">Transmembrane helix</keyword>
<dbReference type="Gene3D" id="3.30.10.20">
    <property type="match status" value="1"/>
</dbReference>
<proteinExistence type="predicted"/>
<dbReference type="CDD" id="cd06577">
    <property type="entry name" value="PASTA_pknB"/>
    <property type="match status" value="1"/>
</dbReference>
<dbReference type="Pfam" id="PF03793">
    <property type="entry name" value="PASTA"/>
    <property type="match status" value="1"/>
</dbReference>
<feature type="compositionally biased region" description="Basic and acidic residues" evidence="1">
    <location>
        <begin position="15"/>
        <end position="37"/>
    </location>
</feature>
<dbReference type="AlphaFoldDB" id="A0A4R7ZI56"/>
<keyword evidence="2" id="KW-0472">Membrane</keyword>
<feature type="domain" description="PASTA" evidence="3">
    <location>
        <begin position="229"/>
        <end position="299"/>
    </location>
</feature>
<feature type="transmembrane region" description="Helical" evidence="2">
    <location>
        <begin position="65"/>
        <end position="85"/>
    </location>
</feature>
<reference evidence="4 5" key="1">
    <citation type="submission" date="2019-03" db="EMBL/GenBank/DDBJ databases">
        <title>Genomic Encyclopedia of Type Strains, Phase III (KMG-III): the genomes of soil and plant-associated and newly described type strains.</title>
        <authorList>
            <person name="Whitman W."/>
        </authorList>
    </citation>
    <scope>NUCLEOTIDE SEQUENCE [LARGE SCALE GENOMIC DNA]</scope>
    <source>
        <strain evidence="4 5">VKM Ac-2570</strain>
    </source>
</reference>
<dbReference type="PROSITE" id="PS51178">
    <property type="entry name" value="PASTA"/>
    <property type="match status" value="1"/>
</dbReference>
<evidence type="ECO:0000256" key="2">
    <source>
        <dbReference type="SAM" id="Phobius"/>
    </source>
</evidence>
<gene>
    <name evidence="4" type="ORF">EV650_7522</name>
</gene>
<feature type="region of interest" description="Disordered" evidence="1">
    <location>
        <begin position="1"/>
        <end position="37"/>
    </location>
</feature>